<name>Q2LGQ3_9ZZZZ</name>
<reference evidence="3" key="1">
    <citation type="submission" date="2005-12" db="EMBL/GenBank/DDBJ databases">
        <title>Environmental genomics of 'Haloquadratum walsbyi' in a saltern crystallizer indicates a large pool of accessory genes in an otherwise coherent species.</title>
        <authorList>
            <person name="Legault B.A."/>
            <person name="Lopez-Lopez A."/>
            <person name="Alba-Casado J.C."/>
            <person name="Doolittle F.W."/>
            <person name="Bolhuis H."/>
            <person name="Rodriguez-Valera F."/>
            <person name="Papke T.R."/>
        </authorList>
    </citation>
    <scope>NUCLEOTIDE SEQUENCE</scope>
</reference>
<dbReference type="PANTHER" id="PTHR43704">
    <property type="entry name" value="BSR5907 PROTEIN"/>
    <property type="match status" value="1"/>
</dbReference>
<dbReference type="SMART" id="SM00419">
    <property type="entry name" value="HTH_CRP"/>
    <property type="match status" value="1"/>
</dbReference>
<evidence type="ECO:0000259" key="2">
    <source>
        <dbReference type="SMART" id="SM00419"/>
    </source>
</evidence>
<dbReference type="InterPro" id="IPR057161">
    <property type="entry name" value="DUF7839"/>
</dbReference>
<dbReference type="PANTHER" id="PTHR43704:SF2">
    <property type="entry name" value="HTH CRP-TYPE DOMAIN-CONTAINING PROTEIN"/>
    <property type="match status" value="1"/>
</dbReference>
<dbReference type="EMBL" id="DQ314496">
    <property type="protein sequence ID" value="ABC70140.1"/>
    <property type="molecule type" value="Genomic_DNA"/>
</dbReference>
<dbReference type="InterPro" id="IPR012015">
    <property type="entry name" value="UCP_HTH_arc"/>
</dbReference>
<organism evidence="3">
    <name type="scientific">uncultured prokaryote 2E01B</name>
    <dbReference type="NCBI Taxonomy" id="363283"/>
    <lineage>
        <taxon>unclassified sequences</taxon>
        <taxon>environmental samples</taxon>
    </lineage>
</organism>
<dbReference type="Pfam" id="PF25211">
    <property type="entry name" value="DUF7839"/>
    <property type="match status" value="1"/>
</dbReference>
<dbReference type="PIRSF" id="PIRSF004955">
    <property type="entry name" value="HTH_arch"/>
    <property type="match status" value="1"/>
</dbReference>
<dbReference type="SUPFAM" id="SSF46785">
    <property type="entry name" value="Winged helix' DNA-binding domain"/>
    <property type="match status" value="1"/>
</dbReference>
<dbReference type="Pfam" id="PF12802">
    <property type="entry name" value="MarR_2"/>
    <property type="match status" value="1"/>
</dbReference>
<protein>
    <submittedName>
        <fullName evidence="3">Transcription regulator</fullName>
    </submittedName>
</protein>
<dbReference type="AlphaFoldDB" id="Q2LGQ3"/>
<accession>Q2LGQ3</accession>
<dbReference type="InterPro" id="IPR012318">
    <property type="entry name" value="HTH_CRP"/>
</dbReference>
<dbReference type="GO" id="GO:0003700">
    <property type="term" value="F:DNA-binding transcription factor activity"/>
    <property type="evidence" value="ECO:0007669"/>
    <property type="project" value="InterPro"/>
</dbReference>
<feature type="compositionally biased region" description="Polar residues" evidence="1">
    <location>
        <begin position="131"/>
        <end position="170"/>
    </location>
</feature>
<dbReference type="GO" id="GO:0003677">
    <property type="term" value="F:DNA binding"/>
    <property type="evidence" value="ECO:0007669"/>
    <property type="project" value="InterPro"/>
</dbReference>
<dbReference type="InterPro" id="IPR036388">
    <property type="entry name" value="WH-like_DNA-bd_sf"/>
</dbReference>
<dbReference type="CDD" id="cd00092">
    <property type="entry name" value="HTH_CRP"/>
    <property type="match status" value="1"/>
</dbReference>
<feature type="domain" description="HTH crp-type" evidence="2">
    <location>
        <begin position="25"/>
        <end position="74"/>
    </location>
</feature>
<dbReference type="InterPro" id="IPR036390">
    <property type="entry name" value="WH_DNA-bd_sf"/>
</dbReference>
<proteinExistence type="predicted"/>
<dbReference type="InterPro" id="IPR000835">
    <property type="entry name" value="HTH_MarR-typ"/>
</dbReference>
<sequence length="307" mass="31537">MSDERGGPELLRSKRAATRYRVLVEIARRQPAVSQREIADTIGVTAQAVSEHLGDLADSGYVDRQARGRYEVTVEGVDWLISQTDALESYVGHVSADVIGDVEVDTAVAAGHIDEGQRVALSMTDGVLTATPLSGDTNGSTEASDTDGSTEASDTDGSTEASDTDGSTEASDADTPSGATALAVTDAAPETDVAVAEFDGVLDYELGTVTVVEVPSVQSGGSRAADAETLRACAADADLVAAAGTEALTALRTADVEPDQRFGTATAVEEAATKGLDVLLVAVSDCVSTHTDRLRDSAVGYEVVDAP</sequence>
<evidence type="ECO:0000313" key="3">
    <source>
        <dbReference type="EMBL" id="ABC70140.1"/>
    </source>
</evidence>
<feature type="region of interest" description="Disordered" evidence="1">
    <location>
        <begin position="130"/>
        <end position="178"/>
    </location>
</feature>
<evidence type="ECO:0000256" key="1">
    <source>
        <dbReference type="SAM" id="MobiDB-lite"/>
    </source>
</evidence>
<dbReference type="Gene3D" id="1.10.10.10">
    <property type="entry name" value="Winged helix-like DNA-binding domain superfamily/Winged helix DNA-binding domain"/>
    <property type="match status" value="1"/>
</dbReference>